<evidence type="ECO:0000313" key="2">
    <source>
        <dbReference type="Proteomes" id="UP000796104"/>
    </source>
</evidence>
<dbReference type="AlphaFoldDB" id="A0AAX2UP07"/>
<reference evidence="1" key="1">
    <citation type="submission" date="2017-10" db="EMBL/GenBank/DDBJ databases">
        <authorList>
            <person name="Colston S.M."/>
            <person name="Graf J."/>
        </authorList>
    </citation>
    <scope>NUCLEOTIDE SEQUENCE</scope>
    <source>
        <strain evidence="1">BAQ071013-135</strain>
    </source>
</reference>
<reference evidence="1" key="2">
    <citation type="journal article" date="2019" name="PLoS ONE">
        <title>Identification and characterization of putative Aeromonas spp. T3SS effectors.</title>
        <authorList>
            <person name="Rangel L.T."/>
            <person name="Marden J."/>
            <person name="Colston S."/>
            <person name="Setubal J.C."/>
            <person name="Graf J."/>
            <person name="Gogarten J.P."/>
        </authorList>
    </citation>
    <scope>NUCLEOTIDE SEQUENCE</scope>
    <source>
        <strain evidence="1">BAQ071013-135</strain>
    </source>
</reference>
<protein>
    <recommendedName>
        <fullName evidence="3">Head-tail adaptor protein</fullName>
    </recommendedName>
</protein>
<organism evidence="1 2">
    <name type="scientific">Aeromonas veronii</name>
    <dbReference type="NCBI Taxonomy" id="654"/>
    <lineage>
        <taxon>Bacteria</taxon>
        <taxon>Pseudomonadati</taxon>
        <taxon>Pseudomonadota</taxon>
        <taxon>Gammaproteobacteria</taxon>
        <taxon>Aeromonadales</taxon>
        <taxon>Aeromonadaceae</taxon>
        <taxon>Aeromonas</taxon>
    </lineage>
</organism>
<comment type="caution">
    <text evidence="1">The sequence shown here is derived from an EMBL/GenBank/DDBJ whole genome shotgun (WGS) entry which is preliminary data.</text>
</comment>
<accession>A0AAX2UP07</accession>
<dbReference type="EMBL" id="PDXJ01000026">
    <property type="protein sequence ID" value="TND51892.1"/>
    <property type="molecule type" value="Genomic_DNA"/>
</dbReference>
<sequence length="115" mass="13321">MFIPVRKDGLLFKRAGQNAYNEPVYRAKGLKFGWGPIYMRQALERTEVRADKSASKSRAETDTIDYRMVIEKTVTPERGDLITLSTGERMKVILVHRRVDIMGRLHHWEVDCVAE</sequence>
<evidence type="ECO:0000313" key="1">
    <source>
        <dbReference type="EMBL" id="TND51892.1"/>
    </source>
</evidence>
<gene>
    <name evidence="1" type="ORF">CF123_18660</name>
</gene>
<proteinExistence type="predicted"/>
<dbReference type="RefSeq" id="WP_139495334.1">
    <property type="nucleotide sequence ID" value="NZ_AP027934.1"/>
</dbReference>
<name>A0AAX2UP07_AERVE</name>
<dbReference type="Proteomes" id="UP000796104">
    <property type="component" value="Unassembled WGS sequence"/>
</dbReference>
<evidence type="ECO:0008006" key="3">
    <source>
        <dbReference type="Google" id="ProtNLM"/>
    </source>
</evidence>